<protein>
    <submittedName>
        <fullName evidence="4">Uncharacterized protein</fullName>
    </submittedName>
</protein>
<feature type="repeat" description="ANK" evidence="3">
    <location>
        <begin position="106"/>
        <end position="138"/>
    </location>
</feature>
<evidence type="ECO:0000256" key="1">
    <source>
        <dbReference type="ARBA" id="ARBA00022737"/>
    </source>
</evidence>
<accession>A0A3B5A8F3</accession>
<sequence>KNVDGQFLNKRYLGKYSLYEKLQILLRNPDVIHAGGQWGYITPLIAAVVNHNREICTYLLREGGDPNCACFNRWTPLHYVSISKAPLFFVEKLLEAKANPNGLGLPRFTPLQTAALHDRDDVMKLLISAGASVTLLPPIHLIHNKKIAEMVHRLASEGDELCSKIRYFLDVEIAVKEEQPDNVLRTFNQHMLLEDPRSHLTIIELLFTDSGEYAGKYREGNLYLPFTSGCGPKLPMPQSMDTFALCLNEQGTTFFCGETAGSKS</sequence>
<dbReference type="SUPFAM" id="SSF48403">
    <property type="entry name" value="Ankyrin repeat"/>
    <property type="match status" value="1"/>
</dbReference>
<dbReference type="PANTHER" id="PTHR24171">
    <property type="entry name" value="ANKYRIN REPEAT DOMAIN-CONTAINING PROTEIN 39-RELATED"/>
    <property type="match status" value="1"/>
</dbReference>
<name>A0A3B5A8F3_9TELE</name>
<dbReference type="STRING" id="144197.ENSSPAP00000017693"/>
<keyword evidence="1" id="KW-0677">Repeat</keyword>
<evidence type="ECO:0000313" key="4">
    <source>
        <dbReference type="Ensembl" id="ENSSPAP00000017693.1"/>
    </source>
</evidence>
<organism evidence="4">
    <name type="scientific">Stegastes partitus</name>
    <name type="common">bicolor damselfish</name>
    <dbReference type="NCBI Taxonomy" id="144197"/>
    <lineage>
        <taxon>Eukaryota</taxon>
        <taxon>Metazoa</taxon>
        <taxon>Chordata</taxon>
        <taxon>Craniata</taxon>
        <taxon>Vertebrata</taxon>
        <taxon>Euteleostomi</taxon>
        <taxon>Actinopterygii</taxon>
        <taxon>Neopterygii</taxon>
        <taxon>Teleostei</taxon>
        <taxon>Neoteleostei</taxon>
        <taxon>Acanthomorphata</taxon>
        <taxon>Ovalentaria</taxon>
        <taxon>Pomacentridae</taxon>
        <taxon>Stegastes</taxon>
    </lineage>
</organism>
<dbReference type="SMART" id="SM00248">
    <property type="entry name" value="ANK"/>
    <property type="match status" value="3"/>
</dbReference>
<dbReference type="InterPro" id="IPR036770">
    <property type="entry name" value="Ankyrin_rpt-contain_sf"/>
</dbReference>
<dbReference type="Gene3D" id="1.25.40.20">
    <property type="entry name" value="Ankyrin repeat-containing domain"/>
    <property type="match status" value="1"/>
</dbReference>
<dbReference type="InterPro" id="IPR002110">
    <property type="entry name" value="Ankyrin_rpt"/>
</dbReference>
<dbReference type="GeneTree" id="ENSGT00650000094787"/>
<evidence type="ECO:0000256" key="3">
    <source>
        <dbReference type="PROSITE-ProRule" id="PRU00023"/>
    </source>
</evidence>
<evidence type="ECO:0000256" key="2">
    <source>
        <dbReference type="ARBA" id="ARBA00023043"/>
    </source>
</evidence>
<proteinExistence type="predicted"/>
<keyword evidence="2 3" id="KW-0040">ANK repeat</keyword>
<dbReference type="PROSITE" id="PS50088">
    <property type="entry name" value="ANK_REPEAT"/>
    <property type="match status" value="1"/>
</dbReference>
<dbReference type="Ensembl" id="ENSSPAT00000017967.1">
    <property type="protein sequence ID" value="ENSSPAP00000017693.1"/>
    <property type="gene ID" value="ENSSPAG00000013363.1"/>
</dbReference>
<dbReference type="AlphaFoldDB" id="A0A3B5A8F3"/>
<dbReference type="Pfam" id="PF12796">
    <property type="entry name" value="Ank_2"/>
    <property type="match status" value="1"/>
</dbReference>
<reference evidence="4" key="1">
    <citation type="submission" date="2023-09" db="UniProtKB">
        <authorList>
            <consortium name="Ensembl"/>
        </authorList>
    </citation>
    <scope>IDENTIFICATION</scope>
</reference>